<dbReference type="InterPro" id="IPR029056">
    <property type="entry name" value="Ribokinase-like"/>
</dbReference>
<evidence type="ECO:0000313" key="1">
    <source>
        <dbReference type="EMBL" id="SUN49163.1"/>
    </source>
</evidence>
<dbReference type="EC" id="2.7.1.35" evidence="1"/>
<dbReference type="RefSeq" id="WP_258862735.1">
    <property type="nucleotide sequence ID" value="NZ_UHFG01000004.1"/>
</dbReference>
<evidence type="ECO:0000313" key="2">
    <source>
        <dbReference type="Proteomes" id="UP000254797"/>
    </source>
</evidence>
<gene>
    <name evidence="1" type="primary">pdxK_1</name>
    <name evidence="1" type="ORF">NCTC4670_00886</name>
</gene>
<accession>A0A380JW53</accession>
<name>A0A380JW53_STRDY</name>
<reference evidence="1 2" key="1">
    <citation type="submission" date="2018-06" db="EMBL/GenBank/DDBJ databases">
        <authorList>
            <consortium name="Pathogen Informatics"/>
            <person name="Doyle S."/>
        </authorList>
    </citation>
    <scope>NUCLEOTIDE SEQUENCE [LARGE SCALE GENOMIC DNA]</scope>
    <source>
        <strain evidence="1 2">NCTC4670</strain>
    </source>
</reference>
<dbReference type="Gene3D" id="3.40.1190.20">
    <property type="match status" value="1"/>
</dbReference>
<keyword evidence="1" id="KW-0808">Transferase</keyword>
<dbReference type="SUPFAM" id="SSF53613">
    <property type="entry name" value="Ribokinase-like"/>
    <property type="match status" value="1"/>
</dbReference>
<organism evidence="1 2">
    <name type="scientific">Streptococcus dysgalactiae subsp. dysgalactiae</name>
    <dbReference type="NCBI Taxonomy" id="99822"/>
    <lineage>
        <taxon>Bacteria</taxon>
        <taxon>Bacillati</taxon>
        <taxon>Bacillota</taxon>
        <taxon>Bacilli</taxon>
        <taxon>Lactobacillales</taxon>
        <taxon>Streptococcaceae</taxon>
        <taxon>Streptococcus</taxon>
    </lineage>
</organism>
<dbReference type="EMBL" id="UHFG01000004">
    <property type="protein sequence ID" value="SUN49163.1"/>
    <property type="molecule type" value="Genomic_DNA"/>
</dbReference>
<protein>
    <submittedName>
        <fullName evidence="1">Pyridoxamine kinase</fullName>
        <ecNumber evidence="1">2.7.1.35</ecNumber>
    </submittedName>
</protein>
<dbReference type="Proteomes" id="UP000254797">
    <property type="component" value="Unassembled WGS sequence"/>
</dbReference>
<sequence length="79" mass="8710">MSLILDPIMADQGKLYTGFTSQHVAVMTQLAGQADLLILKVSETCLLTQTPYLGKHYSEENMKQLAIKLAALGPRHICH</sequence>
<keyword evidence="1" id="KW-0418">Kinase</keyword>
<proteinExistence type="predicted"/>
<dbReference type="GO" id="GO:0008478">
    <property type="term" value="F:pyridoxal kinase activity"/>
    <property type="evidence" value="ECO:0007669"/>
    <property type="project" value="UniProtKB-EC"/>
</dbReference>
<dbReference type="AlphaFoldDB" id="A0A380JW53"/>